<evidence type="ECO:0000313" key="2">
    <source>
        <dbReference type="Proteomes" id="UP000075398"/>
    </source>
</evidence>
<reference evidence="1 2" key="1">
    <citation type="journal article" date="2016" name="ISME J.">
        <title>Chasing the elusive Euryarchaeota class WSA2: genomes reveal a uniquely fastidious methyl-reducing methanogen.</title>
        <authorList>
            <person name="Nobu M.K."/>
            <person name="Narihiro T."/>
            <person name="Kuroda K."/>
            <person name="Mei R."/>
            <person name="Liu W.T."/>
        </authorList>
    </citation>
    <scope>NUCLEOTIDE SEQUENCE [LARGE SCALE GENOMIC DNA]</scope>
    <source>
        <strain evidence="1">U1lsi0528_Bin055</strain>
    </source>
</reference>
<name>A0A150J9K8_9EURY</name>
<protein>
    <submittedName>
        <fullName evidence="1">Uncharacterized protein</fullName>
    </submittedName>
</protein>
<dbReference type="EMBL" id="LNGC01000001">
    <property type="protein sequence ID" value="KYC53891.1"/>
    <property type="molecule type" value="Genomic_DNA"/>
</dbReference>
<organism evidence="1 2">
    <name type="scientific">Candidatus Methanofastidiosum methylothiophilum</name>
    <dbReference type="NCBI Taxonomy" id="1705564"/>
    <lineage>
        <taxon>Archaea</taxon>
        <taxon>Methanobacteriati</taxon>
        <taxon>Methanobacteriota</taxon>
        <taxon>Stenosarchaea group</taxon>
        <taxon>Candidatus Methanofastidiosia</taxon>
        <taxon>Candidatus Methanofastidiosales</taxon>
        <taxon>Candidatus Methanofastidiosaceae</taxon>
        <taxon>Candidatus Methanofastidiosum</taxon>
    </lineage>
</organism>
<comment type="caution">
    <text evidence="1">The sequence shown here is derived from an EMBL/GenBank/DDBJ whole genome shotgun (WGS) entry which is preliminary data.</text>
</comment>
<accession>A0A150J9K8</accession>
<dbReference type="AlphaFoldDB" id="A0A150J9K8"/>
<dbReference type="Proteomes" id="UP000075398">
    <property type="component" value="Unassembled WGS sequence"/>
</dbReference>
<proteinExistence type="predicted"/>
<evidence type="ECO:0000313" key="1">
    <source>
        <dbReference type="EMBL" id="KYC53891.1"/>
    </source>
</evidence>
<sequence length="127" mass="15529">MRVSLKEEYNRIDAELIKLEDELYDIKMEMIPLFMKVEELVAEELFFKVADKNFLRVHDLDISWNGSYHIVTFYSEIIYSDERERFNRILELMETCKYHDFLEVGDIERVHTYKYSKIMMEHINCKN</sequence>
<gene>
    <name evidence="1" type="ORF">AMQ22_00091</name>
</gene>